<dbReference type="OrthoDB" id="5786478at2"/>
<dbReference type="Pfam" id="PF00106">
    <property type="entry name" value="adh_short"/>
    <property type="match status" value="1"/>
</dbReference>
<proteinExistence type="inferred from homology"/>
<comment type="caution">
    <text evidence="2">The sequence shown here is derived from an EMBL/GenBank/DDBJ whole genome shotgun (WGS) entry which is preliminary data.</text>
</comment>
<dbReference type="InterPro" id="IPR036291">
    <property type="entry name" value="NAD(P)-bd_dom_sf"/>
</dbReference>
<dbReference type="NCBIfam" id="NF006035">
    <property type="entry name" value="PRK08177.1"/>
    <property type="match status" value="1"/>
</dbReference>
<comment type="similarity">
    <text evidence="1">Belongs to the short-chain dehydrogenases/reductases (SDR) family.</text>
</comment>
<evidence type="ECO:0000313" key="3">
    <source>
        <dbReference type="Proteomes" id="UP000195440"/>
    </source>
</evidence>
<dbReference type="SUPFAM" id="SSF51735">
    <property type="entry name" value="NAD(P)-binding Rossmann-fold domains"/>
    <property type="match status" value="1"/>
</dbReference>
<name>A0A1Y3P4X6_9PSED</name>
<dbReference type="AlphaFoldDB" id="A0A1Y3P4X6"/>
<organism evidence="2 3">
    <name type="scientific">Pseudomonas caspiana</name>
    <dbReference type="NCBI Taxonomy" id="1451454"/>
    <lineage>
        <taxon>Bacteria</taxon>
        <taxon>Pseudomonadati</taxon>
        <taxon>Pseudomonadota</taxon>
        <taxon>Gammaproteobacteria</taxon>
        <taxon>Pseudomonadales</taxon>
        <taxon>Pseudomonadaceae</taxon>
        <taxon>Pseudomonas</taxon>
    </lineage>
</organism>
<dbReference type="PRINTS" id="PR00080">
    <property type="entry name" value="SDRFAMILY"/>
</dbReference>
<dbReference type="GO" id="GO:0016616">
    <property type="term" value="F:oxidoreductase activity, acting on the CH-OH group of donors, NAD or NADP as acceptor"/>
    <property type="evidence" value="ECO:0007669"/>
    <property type="project" value="TreeGrafter"/>
</dbReference>
<gene>
    <name evidence="2" type="ORF">AUC60_13100</name>
</gene>
<evidence type="ECO:0000256" key="1">
    <source>
        <dbReference type="RuleBase" id="RU000363"/>
    </source>
</evidence>
<dbReference type="EMBL" id="LOHF01000009">
    <property type="protein sequence ID" value="OUM73601.1"/>
    <property type="molecule type" value="Genomic_DNA"/>
</dbReference>
<dbReference type="PANTHER" id="PTHR45458:SF1">
    <property type="entry name" value="SHORT CHAIN DEHYDROGENASE"/>
    <property type="match status" value="1"/>
</dbReference>
<reference evidence="2 3" key="1">
    <citation type="journal article" date="2017" name="Syst. Appl. Microbiol.">
        <title>Pseudomonas caspiana sp. nov., a citrus pathogen in the Pseudomonas syringae phylogenetic group.</title>
        <authorList>
            <person name="Busquets A."/>
            <person name="Gomila M."/>
            <person name="Beiki F."/>
            <person name="Mulet M."/>
            <person name="Rahimian H."/>
            <person name="Garcia-Valdes E."/>
            <person name="Lalucat J."/>
        </authorList>
    </citation>
    <scope>NUCLEOTIDE SEQUENCE [LARGE SCALE GENOMIC DNA]</scope>
    <source>
        <strain evidence="2 3">FBF102</strain>
    </source>
</reference>
<dbReference type="PANTHER" id="PTHR45458">
    <property type="entry name" value="SHORT-CHAIN DEHYDROGENASE/REDUCTASE SDR"/>
    <property type="match status" value="1"/>
</dbReference>
<accession>A0A1Y3P4X6</accession>
<sequence>MSVTKTALIIGASRGLGLGLVKRLTELNWNVIATVRDPQKASDLKAVDGVQIETLDMDDTASLKALKRSLEGQVFDVLFVNAGVSGPQHQSAAKATASELGQLFLTNAIAPIRLAELFVSQIRPDTGVLAFMSSVLGSVACPEGNNMALYKASKAALNSMTNSFVVELPEPRPTVLSLHPGWVKTDMGGEGADIDVDTSTRGLVEQLEAYAGKGGHYFVNYKGETIPW</sequence>
<keyword evidence="3" id="KW-1185">Reference proteome</keyword>
<dbReference type="InterPro" id="IPR052184">
    <property type="entry name" value="SDR_enzymes"/>
</dbReference>
<dbReference type="Proteomes" id="UP000195440">
    <property type="component" value="Unassembled WGS sequence"/>
</dbReference>
<dbReference type="Gene3D" id="3.40.50.720">
    <property type="entry name" value="NAD(P)-binding Rossmann-like Domain"/>
    <property type="match status" value="1"/>
</dbReference>
<evidence type="ECO:0000313" key="2">
    <source>
        <dbReference type="EMBL" id="OUM73601.1"/>
    </source>
</evidence>
<dbReference type="RefSeq" id="WP_087267804.1">
    <property type="nucleotide sequence ID" value="NZ_CP167995.1"/>
</dbReference>
<protein>
    <submittedName>
        <fullName evidence="2">Short-chain dehydrogenase</fullName>
    </submittedName>
</protein>
<dbReference type="InterPro" id="IPR002347">
    <property type="entry name" value="SDR_fam"/>
</dbReference>
<dbReference type="PRINTS" id="PR00081">
    <property type="entry name" value="GDHRDH"/>
</dbReference>